<organism evidence="12 13">
    <name type="scientific">Streptacidiphilus alkalitolerans</name>
    <dbReference type="NCBI Taxonomy" id="3342712"/>
    <lineage>
        <taxon>Bacteria</taxon>
        <taxon>Bacillati</taxon>
        <taxon>Actinomycetota</taxon>
        <taxon>Actinomycetes</taxon>
        <taxon>Kitasatosporales</taxon>
        <taxon>Streptomycetaceae</taxon>
        <taxon>Streptacidiphilus</taxon>
    </lineage>
</organism>
<feature type="domain" description="Histidine kinase" evidence="10">
    <location>
        <begin position="236"/>
        <end position="456"/>
    </location>
</feature>
<dbReference type="InterPro" id="IPR003594">
    <property type="entry name" value="HATPase_dom"/>
</dbReference>
<evidence type="ECO:0000256" key="5">
    <source>
        <dbReference type="ARBA" id="ARBA00022679"/>
    </source>
</evidence>
<dbReference type="Gene3D" id="3.30.565.10">
    <property type="entry name" value="Histidine kinase-like ATPase, C-terminal domain"/>
    <property type="match status" value="1"/>
</dbReference>
<accession>A0ABV6XC63</accession>
<dbReference type="PANTHER" id="PTHR43047">
    <property type="entry name" value="TWO-COMPONENT HISTIDINE PROTEIN KINASE"/>
    <property type="match status" value="1"/>
</dbReference>
<evidence type="ECO:0000256" key="9">
    <source>
        <dbReference type="SAM" id="Coils"/>
    </source>
</evidence>
<evidence type="ECO:0000313" key="13">
    <source>
        <dbReference type="Proteomes" id="UP001592530"/>
    </source>
</evidence>
<dbReference type="SUPFAM" id="SSF52172">
    <property type="entry name" value="CheY-like"/>
    <property type="match status" value="1"/>
</dbReference>
<dbReference type="Gene3D" id="1.10.287.130">
    <property type="match status" value="1"/>
</dbReference>
<dbReference type="InterPro" id="IPR001789">
    <property type="entry name" value="Sig_transdc_resp-reg_receiver"/>
</dbReference>
<sequence length="587" mass="63654">MPTPSPRAAETLLTTTVHSERDVFALRRYGRTAAEAVGLERQDQVRLATVLSELGRDLLRPEPMTARFTLADEHPRTLVVALDWDDGRGPSAESLAAVRRLFPQVGESRGSGSEGGGITVECPIPARTATPPGFAESVRANLRVAGAAETSTTEDLRAQTRDLMASLEEARSQREELQRLNLELEETNQGVLALYTELSTELEETNRGVVALYAELEDKSRLLREASESKTRFWSNVSHELRTPLNSVVGLSRLMLDPASAPLSAEQRRQVGLISSSGSMLLALVDELLDVAKAEAGRLEPRPARVDLAALLTQLRGIMLGTAPQGDAVAVIVPEVVEPALLLTDEVLLTRILRNLLSNALKFTRAGEVRLEVEQEAGGVVVFRVSDTGIGIPADQQERVFEEFYQVPGENQVKRPGTGLGLPYARRLAELMGGTLTLNSTPDRGTEVTLRLPPPDGEDGAVQRIPCLVAVDDDPVFHELFRPLLDGIAERVVPVHDGALVLAAVRRERPQGVVLDLQMPGTDGYAVLAQLAADPELRTVPVVVITAADPDEQDHSRLTHARAVLSKHGATARRLADALKQQPRARS</sequence>
<keyword evidence="5" id="KW-0808">Transferase</keyword>
<evidence type="ECO:0000256" key="2">
    <source>
        <dbReference type="ARBA" id="ARBA00004236"/>
    </source>
</evidence>
<dbReference type="EMBL" id="JBHEZY010000020">
    <property type="protein sequence ID" value="MFC1435562.1"/>
    <property type="molecule type" value="Genomic_DNA"/>
</dbReference>
<keyword evidence="6 12" id="KW-0418">Kinase</keyword>
<reference evidence="12 13" key="1">
    <citation type="submission" date="2024-09" db="EMBL/GenBank/DDBJ databases">
        <authorList>
            <person name="Lee S.D."/>
        </authorList>
    </citation>
    <scope>NUCLEOTIDE SEQUENCE [LARGE SCALE GENOMIC DNA]</scope>
    <source>
        <strain evidence="12 13">N1-3</strain>
    </source>
</reference>
<comment type="catalytic activity">
    <reaction evidence="1">
        <text>ATP + protein L-histidine = ADP + protein N-phospho-L-histidine.</text>
        <dbReference type="EC" id="2.7.13.3"/>
    </reaction>
</comment>
<dbReference type="RefSeq" id="WP_380558823.1">
    <property type="nucleotide sequence ID" value="NZ_JBHEZY010000020.1"/>
</dbReference>
<dbReference type="SMART" id="SM00388">
    <property type="entry name" value="HisKA"/>
    <property type="match status" value="1"/>
</dbReference>
<evidence type="ECO:0000256" key="7">
    <source>
        <dbReference type="ARBA" id="ARBA00023012"/>
    </source>
</evidence>
<evidence type="ECO:0000313" key="12">
    <source>
        <dbReference type="EMBL" id="MFC1435562.1"/>
    </source>
</evidence>
<dbReference type="Pfam" id="PF00072">
    <property type="entry name" value="Response_reg"/>
    <property type="match status" value="1"/>
</dbReference>
<dbReference type="InterPro" id="IPR005467">
    <property type="entry name" value="His_kinase_dom"/>
</dbReference>
<proteinExistence type="predicted"/>
<dbReference type="PROSITE" id="PS50110">
    <property type="entry name" value="RESPONSE_REGULATORY"/>
    <property type="match status" value="1"/>
</dbReference>
<gene>
    <name evidence="12" type="ORF">ACEZDB_33480</name>
</gene>
<keyword evidence="4 8" id="KW-0597">Phosphoprotein</keyword>
<dbReference type="EC" id="2.7.13.3" evidence="3"/>
<dbReference type="GO" id="GO:0016301">
    <property type="term" value="F:kinase activity"/>
    <property type="evidence" value="ECO:0007669"/>
    <property type="project" value="UniProtKB-KW"/>
</dbReference>
<dbReference type="SUPFAM" id="SSF55874">
    <property type="entry name" value="ATPase domain of HSP90 chaperone/DNA topoisomerase II/histidine kinase"/>
    <property type="match status" value="1"/>
</dbReference>
<dbReference type="Pfam" id="PF00512">
    <property type="entry name" value="HisKA"/>
    <property type="match status" value="1"/>
</dbReference>
<protein>
    <recommendedName>
        <fullName evidence="3">histidine kinase</fullName>
        <ecNumber evidence="3">2.7.13.3</ecNumber>
    </recommendedName>
</protein>
<dbReference type="InterPro" id="IPR036890">
    <property type="entry name" value="HATPase_C_sf"/>
</dbReference>
<dbReference type="SMART" id="SM00448">
    <property type="entry name" value="REC"/>
    <property type="match status" value="1"/>
</dbReference>
<keyword evidence="9" id="KW-0175">Coiled coil</keyword>
<evidence type="ECO:0000256" key="1">
    <source>
        <dbReference type="ARBA" id="ARBA00000085"/>
    </source>
</evidence>
<dbReference type="SUPFAM" id="SSF47384">
    <property type="entry name" value="Homodimeric domain of signal transducing histidine kinase"/>
    <property type="match status" value="1"/>
</dbReference>
<dbReference type="InterPro" id="IPR003661">
    <property type="entry name" value="HisK_dim/P_dom"/>
</dbReference>
<dbReference type="Proteomes" id="UP001592530">
    <property type="component" value="Unassembled WGS sequence"/>
</dbReference>
<evidence type="ECO:0000256" key="8">
    <source>
        <dbReference type="PROSITE-ProRule" id="PRU00169"/>
    </source>
</evidence>
<evidence type="ECO:0000256" key="4">
    <source>
        <dbReference type="ARBA" id="ARBA00022553"/>
    </source>
</evidence>
<dbReference type="InterPro" id="IPR004358">
    <property type="entry name" value="Sig_transdc_His_kin-like_C"/>
</dbReference>
<dbReference type="InterPro" id="IPR011006">
    <property type="entry name" value="CheY-like_superfamily"/>
</dbReference>
<dbReference type="SMART" id="SM00387">
    <property type="entry name" value="HATPase_c"/>
    <property type="match status" value="1"/>
</dbReference>
<dbReference type="PROSITE" id="PS50109">
    <property type="entry name" value="HIS_KIN"/>
    <property type="match status" value="1"/>
</dbReference>
<feature type="modified residue" description="4-aspartylphosphate" evidence="8">
    <location>
        <position position="516"/>
    </location>
</feature>
<dbReference type="CDD" id="cd00082">
    <property type="entry name" value="HisKA"/>
    <property type="match status" value="1"/>
</dbReference>
<evidence type="ECO:0000259" key="11">
    <source>
        <dbReference type="PROSITE" id="PS50110"/>
    </source>
</evidence>
<feature type="domain" description="Response regulatory" evidence="11">
    <location>
        <begin position="467"/>
        <end position="582"/>
    </location>
</feature>
<dbReference type="InterPro" id="IPR036097">
    <property type="entry name" value="HisK_dim/P_sf"/>
</dbReference>
<comment type="subcellular location">
    <subcellularLocation>
        <location evidence="2">Cell membrane</location>
    </subcellularLocation>
</comment>
<dbReference type="Pfam" id="PF02518">
    <property type="entry name" value="HATPase_c"/>
    <property type="match status" value="1"/>
</dbReference>
<keyword evidence="7" id="KW-0902">Two-component regulatory system</keyword>
<dbReference type="PRINTS" id="PR00344">
    <property type="entry name" value="BCTRLSENSOR"/>
</dbReference>
<evidence type="ECO:0000256" key="6">
    <source>
        <dbReference type="ARBA" id="ARBA00022777"/>
    </source>
</evidence>
<name>A0ABV6XC63_9ACTN</name>
<dbReference type="Gene3D" id="3.40.50.2300">
    <property type="match status" value="1"/>
</dbReference>
<comment type="caution">
    <text evidence="12">The sequence shown here is derived from an EMBL/GenBank/DDBJ whole genome shotgun (WGS) entry which is preliminary data.</text>
</comment>
<evidence type="ECO:0000259" key="10">
    <source>
        <dbReference type="PROSITE" id="PS50109"/>
    </source>
</evidence>
<evidence type="ECO:0000256" key="3">
    <source>
        <dbReference type="ARBA" id="ARBA00012438"/>
    </source>
</evidence>
<dbReference type="CDD" id="cd16922">
    <property type="entry name" value="HATPase_EvgS-ArcB-TorS-like"/>
    <property type="match status" value="1"/>
</dbReference>
<feature type="coiled-coil region" evidence="9">
    <location>
        <begin position="153"/>
        <end position="190"/>
    </location>
</feature>